<dbReference type="Pfam" id="PF04082">
    <property type="entry name" value="Fungal_trans"/>
    <property type="match status" value="1"/>
</dbReference>
<proteinExistence type="predicted"/>
<evidence type="ECO:0000256" key="1">
    <source>
        <dbReference type="ARBA" id="ARBA00004123"/>
    </source>
</evidence>
<dbReference type="GO" id="GO:0005634">
    <property type="term" value="C:nucleus"/>
    <property type="evidence" value="ECO:0007669"/>
    <property type="project" value="UniProtKB-SubCell"/>
</dbReference>
<dbReference type="GO" id="GO:0006351">
    <property type="term" value="P:DNA-templated transcription"/>
    <property type="evidence" value="ECO:0007669"/>
    <property type="project" value="InterPro"/>
</dbReference>
<feature type="compositionally biased region" description="Polar residues" evidence="6">
    <location>
        <begin position="1"/>
        <end position="21"/>
    </location>
</feature>
<feature type="domain" description="Xylanolytic transcriptional activator regulatory" evidence="7">
    <location>
        <begin position="179"/>
        <end position="259"/>
    </location>
</feature>
<dbReference type="SMART" id="SM00906">
    <property type="entry name" value="Fungal_trans"/>
    <property type="match status" value="1"/>
</dbReference>
<dbReference type="GO" id="GO:0008270">
    <property type="term" value="F:zinc ion binding"/>
    <property type="evidence" value="ECO:0007669"/>
    <property type="project" value="InterPro"/>
</dbReference>
<dbReference type="CDD" id="cd12148">
    <property type="entry name" value="fungal_TF_MHR"/>
    <property type="match status" value="1"/>
</dbReference>
<comment type="subcellular location">
    <subcellularLocation>
        <location evidence="1">Nucleus</location>
    </subcellularLocation>
</comment>
<keyword evidence="5" id="KW-0539">Nucleus</keyword>
<evidence type="ECO:0000256" key="5">
    <source>
        <dbReference type="ARBA" id="ARBA00023242"/>
    </source>
</evidence>
<keyword evidence="2" id="KW-0479">Metal-binding</keyword>
<dbReference type="GO" id="GO:0000981">
    <property type="term" value="F:DNA-binding transcription factor activity, RNA polymerase II-specific"/>
    <property type="evidence" value="ECO:0007669"/>
    <property type="project" value="InterPro"/>
</dbReference>
<protein>
    <recommendedName>
        <fullName evidence="7">Xylanolytic transcriptional activator regulatory domain-containing protein</fullName>
    </recommendedName>
</protein>
<organism evidence="8 9">
    <name type="scientific">Extremus antarcticus</name>
    <dbReference type="NCBI Taxonomy" id="702011"/>
    <lineage>
        <taxon>Eukaryota</taxon>
        <taxon>Fungi</taxon>
        <taxon>Dikarya</taxon>
        <taxon>Ascomycota</taxon>
        <taxon>Pezizomycotina</taxon>
        <taxon>Dothideomycetes</taxon>
        <taxon>Dothideomycetidae</taxon>
        <taxon>Mycosphaerellales</taxon>
        <taxon>Extremaceae</taxon>
        <taxon>Extremus</taxon>
    </lineage>
</organism>
<feature type="region of interest" description="Disordered" evidence="6">
    <location>
        <begin position="601"/>
        <end position="621"/>
    </location>
</feature>
<keyword evidence="3" id="KW-0805">Transcription regulation</keyword>
<dbReference type="Proteomes" id="UP001271007">
    <property type="component" value="Unassembled WGS sequence"/>
</dbReference>
<evidence type="ECO:0000256" key="4">
    <source>
        <dbReference type="ARBA" id="ARBA00023163"/>
    </source>
</evidence>
<dbReference type="PANTHER" id="PTHR47338:SF7">
    <property type="entry name" value="ZN(II)2CYS6 TRANSCRIPTION FACTOR (EUROFUNG)"/>
    <property type="match status" value="1"/>
</dbReference>
<dbReference type="AlphaFoldDB" id="A0AAJ0GIP5"/>
<feature type="region of interest" description="Disordered" evidence="6">
    <location>
        <begin position="1"/>
        <end position="53"/>
    </location>
</feature>
<accession>A0AAJ0GIP5</accession>
<feature type="compositionally biased region" description="Polar residues" evidence="6">
    <location>
        <begin position="574"/>
        <end position="586"/>
    </location>
</feature>
<evidence type="ECO:0000313" key="8">
    <source>
        <dbReference type="EMBL" id="KAK3058263.1"/>
    </source>
</evidence>
<evidence type="ECO:0000256" key="3">
    <source>
        <dbReference type="ARBA" id="ARBA00023015"/>
    </source>
</evidence>
<dbReference type="EMBL" id="JAWDJX010000002">
    <property type="protein sequence ID" value="KAK3058263.1"/>
    <property type="molecule type" value="Genomic_DNA"/>
</dbReference>
<dbReference type="InterPro" id="IPR050815">
    <property type="entry name" value="TF_fung"/>
</dbReference>
<comment type="caution">
    <text evidence="8">The sequence shown here is derived from an EMBL/GenBank/DDBJ whole genome shotgun (WGS) entry which is preliminary data.</text>
</comment>
<dbReference type="GO" id="GO:0003677">
    <property type="term" value="F:DNA binding"/>
    <property type="evidence" value="ECO:0007669"/>
    <property type="project" value="InterPro"/>
</dbReference>
<feature type="region of interest" description="Disordered" evidence="6">
    <location>
        <begin position="567"/>
        <end position="586"/>
    </location>
</feature>
<feature type="compositionally biased region" description="Low complexity" evidence="6">
    <location>
        <begin position="22"/>
        <end position="37"/>
    </location>
</feature>
<evidence type="ECO:0000256" key="2">
    <source>
        <dbReference type="ARBA" id="ARBA00022723"/>
    </source>
</evidence>
<dbReference type="PANTHER" id="PTHR47338">
    <property type="entry name" value="ZN(II)2CYS6 TRANSCRIPTION FACTOR (EUROFUNG)-RELATED"/>
    <property type="match status" value="1"/>
</dbReference>
<keyword evidence="4" id="KW-0804">Transcription</keyword>
<sequence length="691" mass="77120">MTAALQGSQNSDQEISASGEAQQSKESLSQIESSSLSPPDNERQPPRQDGSWWLGSLHLPESDKVRILVEYYFANVHPLRCFGFLHKPSFMQRLDAGNGRGRDDDALLLVVCALGALFFAAEHRAPTDLPANIRRAGIQWAKRAQQLVLGQLGNIAVENLMTALLLHDYHLRLSNFGDAFMLSGISARMQQALQINLEHSTDILCETGSGPSASTKESRRRLMWCCYISDSLIGNGVDQLTLIKEVDIKIQLPCCERNFLLQDACITEVLDRGQYLKFLNPERLPAHSPDNIGIRGHYIRFIAIRRKVLKYIKHLNVMKSPWLPDSEFSHLIQAAHHWYNSLPASLQFTPTAMYIRKETQQLGALCSLHALYYQTMCDLYRICAPSLYKLRYSFTYPPEQTGFLHSLQRDLFGHARNLALIAAEASRHGPHALADCWTPTVVYDCCRVLLFHATQLVEPAAERSRFLMLETLPLVRSNVKVLRSMEPMYAVAELLGNAAEKMLEKVEVGSETISSGQSIIPDEPYPTNEVDDDTRSAPGTPVQSAPDYVLNPLSIYRMTRKGIAEKHMPERQPNAFSPTATASSNAPLQRRATLQHVSLDPTAASNAPSGIPPSSQVPSYGAAQSQAAFDDLMSLFASDPSGWTWQPSETAIGSQYESNGLPPWEPTYVDQQLDAWVPMFSGQQTQQYEFQ</sequence>
<dbReference type="InterPro" id="IPR007219">
    <property type="entry name" value="XnlR_reg_dom"/>
</dbReference>
<evidence type="ECO:0000256" key="6">
    <source>
        <dbReference type="SAM" id="MobiDB-lite"/>
    </source>
</evidence>
<reference evidence="8" key="1">
    <citation type="submission" date="2023-04" db="EMBL/GenBank/DDBJ databases">
        <title>Black Yeasts Isolated from many extreme environments.</title>
        <authorList>
            <person name="Coleine C."/>
            <person name="Stajich J.E."/>
            <person name="Selbmann L."/>
        </authorList>
    </citation>
    <scope>NUCLEOTIDE SEQUENCE</scope>
    <source>
        <strain evidence="8">CCFEE 5312</strain>
    </source>
</reference>
<keyword evidence="9" id="KW-1185">Reference proteome</keyword>
<gene>
    <name evidence="8" type="ORF">LTR09_001341</name>
</gene>
<feature type="region of interest" description="Disordered" evidence="6">
    <location>
        <begin position="513"/>
        <end position="546"/>
    </location>
</feature>
<evidence type="ECO:0000259" key="7">
    <source>
        <dbReference type="SMART" id="SM00906"/>
    </source>
</evidence>
<evidence type="ECO:0000313" key="9">
    <source>
        <dbReference type="Proteomes" id="UP001271007"/>
    </source>
</evidence>
<feature type="compositionally biased region" description="Polar residues" evidence="6">
    <location>
        <begin position="603"/>
        <end position="621"/>
    </location>
</feature>
<name>A0AAJ0GIP5_9PEZI</name>